<evidence type="ECO:0000256" key="4">
    <source>
        <dbReference type="ARBA" id="ARBA00022692"/>
    </source>
</evidence>
<keyword evidence="6 7" id="KW-0472">Membrane</keyword>
<dbReference type="PANTHER" id="PTHR42920:SF5">
    <property type="entry name" value="EAMA DOMAIN-CONTAINING PROTEIN"/>
    <property type="match status" value="1"/>
</dbReference>
<protein>
    <submittedName>
        <fullName evidence="9">DMT family transporter</fullName>
    </submittedName>
</protein>
<comment type="caution">
    <text evidence="9">The sequence shown here is derived from an EMBL/GenBank/DDBJ whole genome shotgun (WGS) entry which is preliminary data.</text>
</comment>
<dbReference type="EMBL" id="JACOPL010000010">
    <property type="protein sequence ID" value="MBC5726057.1"/>
    <property type="molecule type" value="Genomic_DNA"/>
</dbReference>
<gene>
    <name evidence="9" type="ORF">H8S45_11375</name>
</gene>
<feature type="transmembrane region" description="Helical" evidence="7">
    <location>
        <begin position="119"/>
        <end position="138"/>
    </location>
</feature>
<reference evidence="9" key="1">
    <citation type="submission" date="2020-08" db="EMBL/GenBank/DDBJ databases">
        <title>Genome public.</title>
        <authorList>
            <person name="Liu C."/>
            <person name="Sun Q."/>
        </authorList>
    </citation>
    <scope>NUCLEOTIDE SEQUENCE</scope>
    <source>
        <strain evidence="9">NSJ-28</strain>
    </source>
</reference>
<dbReference type="InterPro" id="IPR037185">
    <property type="entry name" value="EmrE-like"/>
</dbReference>
<evidence type="ECO:0000259" key="8">
    <source>
        <dbReference type="Pfam" id="PF00892"/>
    </source>
</evidence>
<feature type="transmembrane region" description="Helical" evidence="7">
    <location>
        <begin position="176"/>
        <end position="198"/>
    </location>
</feature>
<evidence type="ECO:0000256" key="6">
    <source>
        <dbReference type="ARBA" id="ARBA00023136"/>
    </source>
</evidence>
<dbReference type="Gene3D" id="1.10.3730.20">
    <property type="match status" value="1"/>
</dbReference>
<evidence type="ECO:0000256" key="3">
    <source>
        <dbReference type="ARBA" id="ARBA00022475"/>
    </source>
</evidence>
<keyword evidence="10" id="KW-1185">Reference proteome</keyword>
<dbReference type="InterPro" id="IPR000620">
    <property type="entry name" value="EamA_dom"/>
</dbReference>
<dbReference type="Proteomes" id="UP000606499">
    <property type="component" value="Unassembled WGS sequence"/>
</dbReference>
<feature type="transmembrane region" description="Helical" evidence="7">
    <location>
        <begin position="292"/>
        <end position="312"/>
    </location>
</feature>
<evidence type="ECO:0000256" key="1">
    <source>
        <dbReference type="ARBA" id="ARBA00004651"/>
    </source>
</evidence>
<dbReference type="InterPro" id="IPR051258">
    <property type="entry name" value="Diverse_Substrate_Transporter"/>
</dbReference>
<feature type="domain" description="EamA" evidence="8">
    <location>
        <begin position="51"/>
        <end position="191"/>
    </location>
</feature>
<evidence type="ECO:0000256" key="5">
    <source>
        <dbReference type="ARBA" id="ARBA00022989"/>
    </source>
</evidence>
<keyword evidence="5 7" id="KW-1133">Transmembrane helix</keyword>
<accession>A0A923RWG1</accession>
<organism evidence="9 10">
    <name type="scientific">Agathobaculum faecis</name>
    <dbReference type="NCBI Taxonomy" id="2763013"/>
    <lineage>
        <taxon>Bacteria</taxon>
        <taxon>Bacillati</taxon>
        <taxon>Bacillota</taxon>
        <taxon>Clostridia</taxon>
        <taxon>Eubacteriales</taxon>
        <taxon>Butyricicoccaceae</taxon>
        <taxon>Agathobaculum</taxon>
    </lineage>
</organism>
<feature type="transmembrane region" description="Helical" evidence="7">
    <location>
        <begin position="51"/>
        <end position="71"/>
    </location>
</feature>
<comment type="subcellular location">
    <subcellularLocation>
        <location evidence="1">Cell membrane</location>
        <topology evidence="1">Multi-pass membrane protein</topology>
    </subcellularLocation>
</comment>
<evidence type="ECO:0000256" key="2">
    <source>
        <dbReference type="ARBA" id="ARBA00007362"/>
    </source>
</evidence>
<proteinExistence type="inferred from homology"/>
<dbReference type="PANTHER" id="PTHR42920">
    <property type="entry name" value="OS03G0707200 PROTEIN-RELATED"/>
    <property type="match status" value="1"/>
</dbReference>
<feature type="transmembrane region" description="Helical" evidence="7">
    <location>
        <begin position="257"/>
        <end position="280"/>
    </location>
</feature>
<feature type="transmembrane region" description="Helical" evidence="7">
    <location>
        <begin position="235"/>
        <end position="251"/>
    </location>
</feature>
<dbReference type="GO" id="GO:0005886">
    <property type="term" value="C:plasma membrane"/>
    <property type="evidence" value="ECO:0007669"/>
    <property type="project" value="UniProtKB-SubCell"/>
</dbReference>
<dbReference type="Pfam" id="PF00892">
    <property type="entry name" value="EamA"/>
    <property type="match status" value="2"/>
</dbReference>
<evidence type="ECO:0000256" key="7">
    <source>
        <dbReference type="SAM" id="Phobius"/>
    </source>
</evidence>
<comment type="similarity">
    <text evidence="2">Belongs to the EamA transporter family.</text>
</comment>
<keyword evidence="3" id="KW-1003">Cell membrane</keyword>
<dbReference type="SUPFAM" id="SSF103481">
    <property type="entry name" value="Multidrug resistance efflux transporter EmrE"/>
    <property type="match status" value="2"/>
</dbReference>
<evidence type="ECO:0000313" key="9">
    <source>
        <dbReference type="EMBL" id="MBC5726057.1"/>
    </source>
</evidence>
<sequence>MRNARAKAWPPLLPALSRKPWSATCKTRGTHDPCPTPNLLGGNPVKLRNSLLLFLTATIWGFAFVAQRVGMDYVGPLTFLFARSLIGGIVLLPVVAVLHRSGPGHAGETPADRCRARKTLLLGGICCGTVLCVSDLAQQVGLLYTTVGKSGFLTACYILIVPLINLLFFHRRCRRLVWGGIALAIVGMYFLCMTDGLTINFGDAISLVSALLFSVHILVIDYFSPRTDGVKMSCVQFFVCAAIAAVGMLLFEQPSLGALLAAWKPVLYAGALSSGVGYTLQIVGQKGMNPTVASLIMSLESVISVIAGWLILGQSLSGREIFGCVLMFAAIVLAQLPNAPKENAVN</sequence>
<name>A0A923RWG1_9FIRM</name>
<feature type="transmembrane region" description="Helical" evidence="7">
    <location>
        <begin position="150"/>
        <end position="169"/>
    </location>
</feature>
<feature type="transmembrane region" description="Helical" evidence="7">
    <location>
        <begin position="204"/>
        <end position="223"/>
    </location>
</feature>
<feature type="domain" description="EamA" evidence="8">
    <location>
        <begin position="201"/>
        <end position="333"/>
    </location>
</feature>
<keyword evidence="4 7" id="KW-0812">Transmembrane</keyword>
<dbReference type="AlphaFoldDB" id="A0A923RWG1"/>
<evidence type="ECO:0000313" key="10">
    <source>
        <dbReference type="Proteomes" id="UP000606499"/>
    </source>
</evidence>
<feature type="transmembrane region" description="Helical" evidence="7">
    <location>
        <begin position="77"/>
        <end position="98"/>
    </location>
</feature>